<dbReference type="PANTHER" id="PTHR19136:SF81">
    <property type="entry name" value="MOLYBDENUM COFACTOR GUANYLYLTRANSFERASE"/>
    <property type="match status" value="1"/>
</dbReference>
<feature type="binding site" evidence="8">
    <location>
        <begin position="13"/>
        <end position="15"/>
    </location>
    <ligand>
        <name>GTP</name>
        <dbReference type="ChEBI" id="CHEBI:37565"/>
    </ligand>
</feature>
<keyword evidence="5 8" id="KW-0460">Magnesium</keyword>
<evidence type="ECO:0000256" key="2">
    <source>
        <dbReference type="ARBA" id="ARBA00022679"/>
    </source>
</evidence>
<organism evidence="10 12">
    <name type="scientific">Commensalibacter communis</name>
    <dbReference type="NCBI Taxonomy" id="2972786"/>
    <lineage>
        <taxon>Bacteria</taxon>
        <taxon>Pseudomonadati</taxon>
        <taxon>Pseudomonadota</taxon>
        <taxon>Alphaproteobacteria</taxon>
        <taxon>Acetobacterales</taxon>
        <taxon>Acetobacteraceae</taxon>
    </lineage>
</organism>
<dbReference type="CDD" id="cd02503">
    <property type="entry name" value="MobA"/>
    <property type="match status" value="1"/>
</dbReference>
<evidence type="ECO:0000259" key="9">
    <source>
        <dbReference type="Pfam" id="PF12804"/>
    </source>
</evidence>
<evidence type="ECO:0000256" key="4">
    <source>
        <dbReference type="ARBA" id="ARBA00022741"/>
    </source>
</evidence>
<reference evidence="10" key="1">
    <citation type="submission" date="2022-10" db="EMBL/GenBank/DDBJ databases">
        <authorList>
            <person name="Botero Cardona J."/>
        </authorList>
    </citation>
    <scope>NUCLEOTIDE SEQUENCE</scope>
    <source>
        <strain evidence="10">LMG 31819</strain>
        <strain evidence="11">R-53529</strain>
    </source>
</reference>
<dbReference type="GO" id="GO:0046872">
    <property type="term" value="F:metal ion binding"/>
    <property type="evidence" value="ECO:0007669"/>
    <property type="project" value="UniProtKB-KW"/>
</dbReference>
<feature type="binding site" evidence="8">
    <location>
        <position position="105"/>
    </location>
    <ligand>
        <name>GTP</name>
        <dbReference type="ChEBI" id="CHEBI:37565"/>
    </ligand>
</feature>
<keyword evidence="3 8" id="KW-0479">Metal-binding</keyword>
<evidence type="ECO:0000256" key="5">
    <source>
        <dbReference type="ARBA" id="ARBA00022842"/>
    </source>
</evidence>
<feature type="binding site" evidence="8">
    <location>
        <position position="105"/>
    </location>
    <ligand>
        <name>Mg(2+)</name>
        <dbReference type="ChEBI" id="CHEBI:18420"/>
    </ligand>
</feature>
<dbReference type="GO" id="GO:1902758">
    <property type="term" value="P:bis(molybdopterin guanine dinucleotide)molybdenum biosynthetic process"/>
    <property type="evidence" value="ECO:0007669"/>
    <property type="project" value="TreeGrafter"/>
</dbReference>
<dbReference type="Proteomes" id="UP001154259">
    <property type="component" value="Unassembled WGS sequence"/>
</dbReference>
<feature type="binding site" evidence="8">
    <location>
        <position position="26"/>
    </location>
    <ligand>
        <name>GTP</name>
        <dbReference type="ChEBI" id="CHEBI:37565"/>
    </ligand>
</feature>
<dbReference type="EC" id="2.7.7.77" evidence="8"/>
<proteinExistence type="inferred from homology"/>
<evidence type="ECO:0000256" key="6">
    <source>
        <dbReference type="ARBA" id="ARBA00023134"/>
    </source>
</evidence>
<comment type="similarity">
    <text evidence="8">Belongs to the MobA family.</text>
</comment>
<keyword evidence="6 8" id="KW-0342">GTP-binding</keyword>
<accession>A0A9W4TP12</accession>
<sequence>MIKQKPIITGVILAGGEGRRMGRKNKGLIPLNDRPLIQHVIERLHPQLDHILISANEDIATYQELGFPVISDHADFKNKGPLAGILSTTAFIPKSTDAVLIVPCDTPFLPIHLVSLLVNNLYAQTEYEIAYAATASQIHPSIFLYKPIINNQLAAHLNQQQYSLKSWIFKHNAVKTIFEDEHAFTNMNDMETLHQNQ</sequence>
<dbReference type="GO" id="GO:0061603">
    <property type="term" value="F:molybdenum cofactor guanylyltransferase activity"/>
    <property type="evidence" value="ECO:0007669"/>
    <property type="project" value="UniProtKB-EC"/>
</dbReference>
<evidence type="ECO:0000313" key="12">
    <source>
        <dbReference type="Proteomes" id="UP001154255"/>
    </source>
</evidence>
<comment type="function">
    <text evidence="8">Transfers a GMP moiety from GTP to Mo-molybdopterin (Mo-MPT) cofactor (Moco or molybdenum cofactor) to form Mo-molybdopterin guanine dinucleotide (Mo-MGD) cofactor.</text>
</comment>
<dbReference type="HAMAP" id="MF_00316">
    <property type="entry name" value="MobA"/>
    <property type="match status" value="1"/>
</dbReference>
<evidence type="ECO:0000256" key="3">
    <source>
        <dbReference type="ARBA" id="ARBA00022723"/>
    </source>
</evidence>
<comment type="cofactor">
    <cofactor evidence="8">
        <name>Mg(2+)</name>
        <dbReference type="ChEBI" id="CHEBI:18420"/>
    </cofactor>
</comment>
<dbReference type="Pfam" id="PF12804">
    <property type="entry name" value="NTP_transf_3"/>
    <property type="match status" value="1"/>
</dbReference>
<keyword evidence="4 8" id="KW-0547">Nucleotide-binding</keyword>
<gene>
    <name evidence="8" type="primary">mobA</name>
    <name evidence="11" type="ORF">R53529_LOCUS1373</name>
    <name evidence="10" type="ORF">R53530_LOCUS1061</name>
</gene>
<dbReference type="NCBIfam" id="TIGR02665">
    <property type="entry name" value="molyb_mobA"/>
    <property type="match status" value="1"/>
</dbReference>
<keyword evidence="7 8" id="KW-0501">Molybdenum cofactor biosynthesis</keyword>
<dbReference type="RefSeq" id="WP_271789804.1">
    <property type="nucleotide sequence ID" value="NZ_CAMXCJ010000003.1"/>
</dbReference>
<evidence type="ECO:0000256" key="8">
    <source>
        <dbReference type="HAMAP-Rule" id="MF_00316"/>
    </source>
</evidence>
<protein>
    <recommendedName>
        <fullName evidence="8">Molybdenum cofactor guanylyltransferase</fullName>
        <shortName evidence="8">MoCo guanylyltransferase</shortName>
        <ecNumber evidence="8">2.7.7.77</ecNumber>
    </recommendedName>
    <alternativeName>
        <fullName evidence="8">GTP:molybdopterin guanylyltransferase</fullName>
    </alternativeName>
    <alternativeName>
        <fullName evidence="8">Mo-MPT guanylyltransferase</fullName>
    </alternativeName>
    <alternativeName>
        <fullName evidence="8">Molybdopterin guanylyltransferase</fullName>
    </alternativeName>
    <alternativeName>
        <fullName evidence="8">Molybdopterin-guanine dinucleotide synthase</fullName>
        <shortName evidence="8">MGD synthase</shortName>
    </alternativeName>
</protein>
<comment type="caution">
    <text evidence="10">The sequence shown here is derived from an EMBL/GenBank/DDBJ whole genome shotgun (WGS) entry which is preliminary data.</text>
</comment>
<comment type="domain">
    <text evidence="8">The N-terminal domain determines nucleotide recognition and specific binding, while the C-terminal domain determines the specific binding to the target protein.</text>
</comment>
<comment type="subcellular location">
    <subcellularLocation>
        <location evidence="8">Cytoplasm</location>
    </subcellularLocation>
</comment>
<feature type="domain" description="MobA-like NTP transferase" evidence="9">
    <location>
        <begin position="10"/>
        <end position="171"/>
    </location>
</feature>
<dbReference type="GO" id="GO:0005737">
    <property type="term" value="C:cytoplasm"/>
    <property type="evidence" value="ECO:0007669"/>
    <property type="project" value="UniProtKB-SubCell"/>
</dbReference>
<comment type="caution">
    <text evidence="8">Lacks conserved residue(s) required for the propagation of feature annotation.</text>
</comment>
<dbReference type="PANTHER" id="PTHR19136">
    <property type="entry name" value="MOLYBDENUM COFACTOR GUANYLYLTRANSFERASE"/>
    <property type="match status" value="1"/>
</dbReference>
<dbReference type="Gene3D" id="3.90.550.10">
    <property type="entry name" value="Spore Coat Polysaccharide Biosynthesis Protein SpsA, Chain A"/>
    <property type="match status" value="1"/>
</dbReference>
<comment type="catalytic activity">
    <reaction evidence="8">
        <text>Mo-molybdopterin + GTP + H(+) = Mo-molybdopterin guanine dinucleotide + diphosphate</text>
        <dbReference type="Rhea" id="RHEA:34243"/>
        <dbReference type="ChEBI" id="CHEBI:15378"/>
        <dbReference type="ChEBI" id="CHEBI:33019"/>
        <dbReference type="ChEBI" id="CHEBI:37565"/>
        <dbReference type="ChEBI" id="CHEBI:71302"/>
        <dbReference type="ChEBI" id="CHEBI:71310"/>
        <dbReference type="EC" id="2.7.7.77"/>
    </reaction>
</comment>
<keyword evidence="2 8" id="KW-0808">Transferase</keyword>
<name>A0A9W4TP12_9PROT</name>
<evidence type="ECO:0000313" key="10">
    <source>
        <dbReference type="EMBL" id="CAI3938055.1"/>
    </source>
</evidence>
<keyword evidence="13" id="KW-1185">Reference proteome</keyword>
<dbReference type="EMBL" id="CAMXCM010000002">
    <property type="protein sequence ID" value="CAI3938055.1"/>
    <property type="molecule type" value="Genomic_DNA"/>
</dbReference>
<dbReference type="EMBL" id="CAMXCS010000002">
    <property type="protein sequence ID" value="CAI3945407.1"/>
    <property type="molecule type" value="Genomic_DNA"/>
</dbReference>
<keyword evidence="1 8" id="KW-0963">Cytoplasm</keyword>
<comment type="subunit">
    <text evidence="8">Monomer.</text>
</comment>
<dbReference type="GO" id="GO:0005525">
    <property type="term" value="F:GTP binding"/>
    <property type="evidence" value="ECO:0007669"/>
    <property type="project" value="UniProtKB-UniRule"/>
</dbReference>
<evidence type="ECO:0000313" key="11">
    <source>
        <dbReference type="EMBL" id="CAI3945407.1"/>
    </source>
</evidence>
<dbReference type="Proteomes" id="UP001154255">
    <property type="component" value="Unassembled WGS sequence"/>
</dbReference>
<dbReference type="AlphaFoldDB" id="A0A9W4TP12"/>
<evidence type="ECO:0000313" key="13">
    <source>
        <dbReference type="Proteomes" id="UP001154259"/>
    </source>
</evidence>
<dbReference type="InterPro" id="IPR013482">
    <property type="entry name" value="Molybde_CF_guanTrfase"/>
</dbReference>
<dbReference type="SUPFAM" id="SSF53448">
    <property type="entry name" value="Nucleotide-diphospho-sugar transferases"/>
    <property type="match status" value="1"/>
</dbReference>
<evidence type="ECO:0000256" key="1">
    <source>
        <dbReference type="ARBA" id="ARBA00022490"/>
    </source>
</evidence>
<feature type="binding site" evidence="8">
    <location>
        <position position="72"/>
    </location>
    <ligand>
        <name>GTP</name>
        <dbReference type="ChEBI" id="CHEBI:37565"/>
    </ligand>
</feature>
<evidence type="ECO:0000256" key="7">
    <source>
        <dbReference type="ARBA" id="ARBA00023150"/>
    </source>
</evidence>
<dbReference type="InterPro" id="IPR025877">
    <property type="entry name" value="MobA-like_NTP_Trfase"/>
</dbReference>
<dbReference type="InterPro" id="IPR029044">
    <property type="entry name" value="Nucleotide-diphossugar_trans"/>
</dbReference>